<reference evidence="1 2" key="1">
    <citation type="submission" date="2020-09" db="EMBL/GenBank/DDBJ databases">
        <title>Novel species of Mucilaginibacter isolated from a glacier on the Tibetan Plateau.</title>
        <authorList>
            <person name="Liu Q."/>
            <person name="Xin Y.-H."/>
        </authorList>
    </citation>
    <scope>NUCLEOTIDE SEQUENCE [LARGE SCALE GENOMIC DNA]</scope>
    <source>
        <strain evidence="1 2">ZT4R22</strain>
    </source>
</reference>
<evidence type="ECO:0008006" key="3">
    <source>
        <dbReference type="Google" id="ProtNLM"/>
    </source>
</evidence>
<keyword evidence="2" id="KW-1185">Reference proteome</keyword>
<organism evidence="1 2">
    <name type="scientific">Mucilaginibacter pankratovii</name>
    <dbReference type="NCBI Taxonomy" id="2772110"/>
    <lineage>
        <taxon>Bacteria</taxon>
        <taxon>Pseudomonadati</taxon>
        <taxon>Bacteroidota</taxon>
        <taxon>Sphingobacteriia</taxon>
        <taxon>Sphingobacteriales</taxon>
        <taxon>Sphingobacteriaceae</taxon>
        <taxon>Mucilaginibacter</taxon>
    </lineage>
</organism>
<protein>
    <recommendedName>
        <fullName evidence="3">Immunity protein 22 of polymorphic toxin system</fullName>
    </recommendedName>
</protein>
<dbReference type="EMBL" id="JACWMY010000016">
    <property type="protein sequence ID" value="MBD1367038.1"/>
    <property type="molecule type" value="Genomic_DNA"/>
</dbReference>
<evidence type="ECO:0000313" key="2">
    <source>
        <dbReference type="Proteomes" id="UP000606600"/>
    </source>
</evidence>
<gene>
    <name evidence="1" type="ORF">IDJ77_24720</name>
</gene>
<dbReference type="RefSeq" id="WP_191191672.1">
    <property type="nucleotide sequence ID" value="NZ_JACWMY010000016.1"/>
</dbReference>
<evidence type="ECO:0000313" key="1">
    <source>
        <dbReference type="EMBL" id="MBD1367038.1"/>
    </source>
</evidence>
<dbReference type="Proteomes" id="UP000606600">
    <property type="component" value="Unassembled WGS sequence"/>
</dbReference>
<sequence length="207" mass="24922">MLVFNRETWCIKELYWSYLKPFDTGVFCKIVLEVNDDISLKYHGFKEIVNCVDVVRVEVYFDLDNYFSLSNAAKKVTLIEMLHKCMLFLCERYEWDKEAAIQAYELCLENNLEYRFKLKNKTYRSPQRNWYGAIYCDWDLNYFKATARIEDKNGELMKEQELLNIEPYFGEFIYYANCKWDDAYTFSLYSKTGKKWSIQLMSLVADE</sequence>
<proteinExistence type="predicted"/>
<accession>A0ABR7WXX6</accession>
<comment type="caution">
    <text evidence="1">The sequence shown here is derived from an EMBL/GenBank/DDBJ whole genome shotgun (WGS) entry which is preliminary data.</text>
</comment>
<name>A0ABR7WXX6_9SPHI</name>